<proteinExistence type="predicted"/>
<accession>A0A2G1WCS2</accession>
<gene>
    <name evidence="3" type="ORF">CEE69_04065</name>
</gene>
<dbReference type="EMBL" id="NIZW01000002">
    <property type="protein sequence ID" value="PHQ36801.1"/>
    <property type="molecule type" value="Genomic_DNA"/>
</dbReference>
<feature type="domain" description="Tll0287-like" evidence="2">
    <location>
        <begin position="49"/>
        <end position="205"/>
    </location>
</feature>
<evidence type="ECO:0000313" key="3">
    <source>
        <dbReference type="EMBL" id="PHQ36801.1"/>
    </source>
</evidence>
<keyword evidence="1" id="KW-0732">Signal</keyword>
<evidence type="ECO:0000256" key="1">
    <source>
        <dbReference type="SAM" id="SignalP"/>
    </source>
</evidence>
<dbReference type="InterPro" id="IPR021796">
    <property type="entry name" value="Tll0287-like_dom"/>
</dbReference>
<sequence length="207" mass="22975">MFSRFTPNTFLFSLLCLLVATSTGCGGGANASATPSEPSEPGIPYKKFADAVHAVMMADRTVYASKVVTRLKKQEAPVEPSEYWEDEEHTIPLPAQMFRMGSELVFDNPEAGFTYALKSKWPLNEQNKPKSDLEITALDFIAENPTENFYGEEELGGEKYFVAAYADKAVAEACWSCHNDHPNRGDDYPEFVKDDVMGGVIVRVPMK</sequence>
<feature type="signal peptide" evidence="1">
    <location>
        <begin position="1"/>
        <end position="31"/>
    </location>
</feature>
<dbReference type="AlphaFoldDB" id="A0A2G1WCS2"/>
<protein>
    <recommendedName>
        <fullName evidence="2">Tll0287-like domain-containing protein</fullName>
    </recommendedName>
</protein>
<dbReference type="Pfam" id="PF11845">
    <property type="entry name" value="Tll0287-like"/>
    <property type="match status" value="1"/>
</dbReference>
<dbReference type="GeneID" id="90607433"/>
<dbReference type="Proteomes" id="UP000225740">
    <property type="component" value="Unassembled WGS sequence"/>
</dbReference>
<evidence type="ECO:0000259" key="2">
    <source>
        <dbReference type="Pfam" id="PF11845"/>
    </source>
</evidence>
<organism evidence="3 4">
    <name type="scientific">Rhodopirellula bahusiensis</name>
    <dbReference type="NCBI Taxonomy" id="2014065"/>
    <lineage>
        <taxon>Bacteria</taxon>
        <taxon>Pseudomonadati</taxon>
        <taxon>Planctomycetota</taxon>
        <taxon>Planctomycetia</taxon>
        <taxon>Pirellulales</taxon>
        <taxon>Pirellulaceae</taxon>
        <taxon>Rhodopirellula</taxon>
    </lineage>
</organism>
<comment type="caution">
    <text evidence="3">The sequence shown here is derived from an EMBL/GenBank/DDBJ whole genome shotgun (WGS) entry which is preliminary data.</text>
</comment>
<feature type="chain" id="PRO_5013544910" description="Tll0287-like domain-containing protein" evidence="1">
    <location>
        <begin position="32"/>
        <end position="207"/>
    </location>
</feature>
<dbReference type="RefSeq" id="WP_008652879.1">
    <property type="nucleotide sequence ID" value="NZ_NIZW01000002.1"/>
</dbReference>
<dbReference type="PROSITE" id="PS51257">
    <property type="entry name" value="PROKAR_LIPOPROTEIN"/>
    <property type="match status" value="1"/>
</dbReference>
<name>A0A2G1WCS2_9BACT</name>
<evidence type="ECO:0000313" key="4">
    <source>
        <dbReference type="Proteomes" id="UP000225740"/>
    </source>
</evidence>
<dbReference type="OrthoDB" id="5800769at2"/>
<keyword evidence="4" id="KW-1185">Reference proteome</keyword>
<reference evidence="3 4" key="1">
    <citation type="submission" date="2017-06" db="EMBL/GenBank/DDBJ databases">
        <title>Description of Rhodopirellula bahusiensis sp. nov.</title>
        <authorList>
            <person name="Kizina J."/>
            <person name="Harder J."/>
        </authorList>
    </citation>
    <scope>NUCLEOTIDE SEQUENCE [LARGE SCALE GENOMIC DNA]</scope>
    <source>
        <strain evidence="3 4">SWK21</strain>
    </source>
</reference>